<organism evidence="7 8">
    <name type="scientific">Namhaeicola litoreus</name>
    <dbReference type="NCBI Taxonomy" id="1052145"/>
    <lineage>
        <taxon>Bacteria</taxon>
        <taxon>Pseudomonadati</taxon>
        <taxon>Bacteroidota</taxon>
        <taxon>Flavobacteriia</taxon>
        <taxon>Flavobacteriales</taxon>
        <taxon>Flavobacteriaceae</taxon>
        <taxon>Namhaeicola</taxon>
    </lineage>
</organism>
<comment type="caution">
    <text evidence="7">The sequence shown here is derived from an EMBL/GenBank/DDBJ whole genome shotgun (WGS) entry which is preliminary data.</text>
</comment>
<reference evidence="8" key="1">
    <citation type="journal article" date="2019" name="Int. J. Syst. Evol. Microbiol.">
        <title>The Global Catalogue of Microorganisms (GCM) 10K type strain sequencing project: providing services to taxonomists for standard genome sequencing and annotation.</title>
        <authorList>
            <consortium name="The Broad Institute Genomics Platform"/>
            <consortium name="The Broad Institute Genome Sequencing Center for Infectious Disease"/>
            <person name="Wu L."/>
            <person name="Ma J."/>
        </authorList>
    </citation>
    <scope>NUCLEOTIDE SEQUENCE [LARGE SCALE GENOMIC DNA]</scope>
    <source>
        <strain evidence="8">CCUG 61485</strain>
    </source>
</reference>
<evidence type="ECO:0000313" key="7">
    <source>
        <dbReference type="EMBL" id="MFD1315281.1"/>
    </source>
</evidence>
<dbReference type="CDD" id="cd07042">
    <property type="entry name" value="STAS_SulP_like_sulfate_transporter"/>
    <property type="match status" value="1"/>
</dbReference>
<keyword evidence="8" id="KW-1185">Reference proteome</keyword>
<dbReference type="PANTHER" id="PTHR11814">
    <property type="entry name" value="SULFATE TRANSPORTER"/>
    <property type="match status" value="1"/>
</dbReference>
<feature type="transmembrane region" description="Helical" evidence="5">
    <location>
        <begin position="251"/>
        <end position="270"/>
    </location>
</feature>
<evidence type="ECO:0000256" key="2">
    <source>
        <dbReference type="ARBA" id="ARBA00022692"/>
    </source>
</evidence>
<evidence type="ECO:0000259" key="6">
    <source>
        <dbReference type="PROSITE" id="PS50801"/>
    </source>
</evidence>
<feature type="transmembrane region" description="Helical" evidence="5">
    <location>
        <begin position="133"/>
        <end position="152"/>
    </location>
</feature>
<gene>
    <name evidence="7" type="ORF">ACFQ39_06600</name>
</gene>
<evidence type="ECO:0000313" key="8">
    <source>
        <dbReference type="Proteomes" id="UP001597201"/>
    </source>
</evidence>
<feature type="transmembrane region" description="Helical" evidence="5">
    <location>
        <begin position="172"/>
        <end position="196"/>
    </location>
</feature>
<sequence length="577" mass="63384">MKLSSVLPFLDWGKSYQKSWFKNDILAGLTVGVMLIPQGIAYAMIAGLPPIYGLYTALIPPAVYTLFGTSRQMSIGPAAMDSLIVGAGLSTLAVIGSEHFVVFAIALAFFVGAFQLLFGLFRMGFVVNFLSRPVISGFTSGSAVIIASNQIGNLLGLDMKRNNHVQDLFFDFIHAVTDIHWITAFVGIFSMLILILTKKYTPKLPGALIVVVLGTLITFAFQLNNLGVQVIGNIPQGLPGFKIPQINQTNFTELGSLGLTLALIGFMEAISVAKTMETRHNNYKVKPNQELAALGFANMIGSFFQSYPATAGMARTAVNDEAGAKTPLAGLFASILIGLTLLFLTPIFYYLPIAVLASIIIVAAYGLLDFKLPNKLLVFSRRDLILLTITLLTTIFFGIKEGILAGIVISLGMLIFKSTKPHIAVLGRVPNTNFYRNIDRFNGLEVNDDILIVRLDAQLYFVNTTFFKDKVQAFAEEKGDKLKLIVLVFESINDLDGSAIYALEEIHDYFSRKGIIIALTGIKGPVRDTLAKSGLMKKIRYDHCFMNVQEALDSYSKNTLSKPLQYSYQEFIKQINR</sequence>
<feature type="transmembrane region" description="Helical" evidence="5">
    <location>
        <begin position="75"/>
        <end position="95"/>
    </location>
</feature>
<comment type="subcellular location">
    <subcellularLocation>
        <location evidence="1">Membrane</location>
        <topology evidence="1">Multi-pass membrane protein</topology>
    </subcellularLocation>
</comment>
<name>A0ABW3Y2B1_9FLAO</name>
<dbReference type="SUPFAM" id="SSF52091">
    <property type="entry name" value="SpoIIaa-like"/>
    <property type="match status" value="1"/>
</dbReference>
<dbReference type="Pfam" id="PF00916">
    <property type="entry name" value="Sulfate_transp"/>
    <property type="match status" value="1"/>
</dbReference>
<feature type="transmembrane region" description="Helical" evidence="5">
    <location>
        <begin position="51"/>
        <end position="68"/>
    </location>
</feature>
<evidence type="ECO:0000256" key="5">
    <source>
        <dbReference type="SAM" id="Phobius"/>
    </source>
</evidence>
<protein>
    <submittedName>
        <fullName evidence="7">SulP family inorganic anion transporter</fullName>
    </submittedName>
</protein>
<evidence type="ECO:0000256" key="1">
    <source>
        <dbReference type="ARBA" id="ARBA00004141"/>
    </source>
</evidence>
<dbReference type="InterPro" id="IPR011547">
    <property type="entry name" value="SLC26A/SulP_dom"/>
</dbReference>
<dbReference type="InterPro" id="IPR036513">
    <property type="entry name" value="STAS_dom_sf"/>
</dbReference>
<keyword evidence="3 5" id="KW-1133">Transmembrane helix</keyword>
<feature type="transmembrane region" description="Helical" evidence="5">
    <location>
        <begin position="208"/>
        <end position="231"/>
    </location>
</feature>
<dbReference type="PROSITE" id="PS01130">
    <property type="entry name" value="SLC26A"/>
    <property type="match status" value="1"/>
</dbReference>
<dbReference type="InterPro" id="IPR018045">
    <property type="entry name" value="S04_transporter_CS"/>
</dbReference>
<evidence type="ECO:0000256" key="4">
    <source>
        <dbReference type="ARBA" id="ARBA00023136"/>
    </source>
</evidence>
<dbReference type="Proteomes" id="UP001597201">
    <property type="component" value="Unassembled WGS sequence"/>
</dbReference>
<keyword evidence="2 5" id="KW-0812">Transmembrane</keyword>
<dbReference type="Pfam" id="PF01740">
    <property type="entry name" value="STAS"/>
    <property type="match status" value="1"/>
</dbReference>
<accession>A0ABW3Y2B1</accession>
<dbReference type="NCBIfam" id="TIGR00815">
    <property type="entry name" value="sulP"/>
    <property type="match status" value="1"/>
</dbReference>
<feature type="transmembrane region" description="Helical" evidence="5">
    <location>
        <begin position="291"/>
        <end position="307"/>
    </location>
</feature>
<feature type="transmembrane region" description="Helical" evidence="5">
    <location>
        <begin position="349"/>
        <end position="368"/>
    </location>
</feature>
<dbReference type="RefSeq" id="WP_377177279.1">
    <property type="nucleotide sequence ID" value="NZ_JBHTMY010000002.1"/>
</dbReference>
<feature type="domain" description="STAS" evidence="6">
    <location>
        <begin position="440"/>
        <end position="555"/>
    </location>
</feature>
<feature type="transmembrane region" description="Helical" evidence="5">
    <location>
        <begin position="327"/>
        <end position="344"/>
    </location>
</feature>
<dbReference type="PROSITE" id="PS50801">
    <property type="entry name" value="STAS"/>
    <property type="match status" value="1"/>
</dbReference>
<dbReference type="InterPro" id="IPR001902">
    <property type="entry name" value="SLC26A/SulP_fam"/>
</dbReference>
<feature type="transmembrane region" description="Helical" evidence="5">
    <location>
        <begin position="384"/>
        <end position="416"/>
    </location>
</feature>
<proteinExistence type="predicted"/>
<feature type="transmembrane region" description="Helical" evidence="5">
    <location>
        <begin position="101"/>
        <end position="121"/>
    </location>
</feature>
<dbReference type="Gene3D" id="3.30.750.24">
    <property type="entry name" value="STAS domain"/>
    <property type="match status" value="1"/>
</dbReference>
<evidence type="ECO:0000256" key="3">
    <source>
        <dbReference type="ARBA" id="ARBA00022989"/>
    </source>
</evidence>
<keyword evidence="4 5" id="KW-0472">Membrane</keyword>
<feature type="transmembrane region" description="Helical" evidence="5">
    <location>
        <begin position="25"/>
        <end position="45"/>
    </location>
</feature>
<dbReference type="InterPro" id="IPR002645">
    <property type="entry name" value="STAS_dom"/>
</dbReference>
<dbReference type="EMBL" id="JBHTMY010000002">
    <property type="protein sequence ID" value="MFD1315281.1"/>
    <property type="molecule type" value="Genomic_DNA"/>
</dbReference>